<evidence type="ECO:0000256" key="1">
    <source>
        <dbReference type="ARBA" id="ARBA00022729"/>
    </source>
</evidence>
<dbReference type="PANTHER" id="PTHR43037">
    <property type="entry name" value="UNNAMED PRODUCT-RELATED"/>
    <property type="match status" value="1"/>
</dbReference>
<accession>A0A7W4LM69</accession>
<organism evidence="3 4">
    <name type="scientific">Aquipseudomonas ullengensis</name>
    <dbReference type="NCBI Taxonomy" id="2759166"/>
    <lineage>
        <taxon>Bacteria</taxon>
        <taxon>Pseudomonadati</taxon>
        <taxon>Pseudomonadota</taxon>
        <taxon>Gammaproteobacteria</taxon>
        <taxon>Pseudomonadales</taxon>
        <taxon>Pseudomonadaceae</taxon>
        <taxon>Aquipseudomonas</taxon>
    </lineage>
</organism>
<comment type="caution">
    <text evidence="3">The sequence shown here is derived from an EMBL/GenBank/DDBJ whole genome shotgun (WGS) entry which is preliminary data.</text>
</comment>
<evidence type="ECO:0000256" key="2">
    <source>
        <dbReference type="ARBA" id="ARBA00022801"/>
    </source>
</evidence>
<dbReference type="Pfam" id="PF10503">
    <property type="entry name" value="Esterase_PHB"/>
    <property type="match status" value="1"/>
</dbReference>
<dbReference type="Proteomes" id="UP000542720">
    <property type="component" value="Unassembled WGS sequence"/>
</dbReference>
<dbReference type="GO" id="GO:0016787">
    <property type="term" value="F:hydrolase activity"/>
    <property type="evidence" value="ECO:0007669"/>
    <property type="project" value="UniProtKB-KW"/>
</dbReference>
<dbReference type="EMBL" id="JACJUD010000003">
    <property type="protein sequence ID" value="MBB2495732.1"/>
    <property type="molecule type" value="Genomic_DNA"/>
</dbReference>
<gene>
    <name evidence="3" type="ORF">H3H51_11945</name>
</gene>
<dbReference type="InterPro" id="IPR029058">
    <property type="entry name" value="AB_hydrolase_fold"/>
</dbReference>
<proteinExistence type="predicted"/>
<dbReference type="GO" id="GO:0005576">
    <property type="term" value="C:extracellular region"/>
    <property type="evidence" value="ECO:0007669"/>
    <property type="project" value="InterPro"/>
</dbReference>
<dbReference type="InterPro" id="IPR010126">
    <property type="entry name" value="Esterase_phb"/>
</dbReference>
<dbReference type="InterPro" id="IPR050955">
    <property type="entry name" value="Plant_Biomass_Hydrol_Est"/>
</dbReference>
<sequence length="330" mass="35990">MKIIKIALYALLLIVVIAGGLYAYFLHAPKPAAPALSATLQHERIELGGLQRDYAFYLPAKLPANAPLLFVLHGSLQTIEDMRTFTGYQFERLADQHGFIVVYPQGFKNNWNDCRRTADYPARTQNIDDKGLIAALIQRFAAQHGADPRRAFLAGYSNGGHLGLRIALEQPQLLAGVAAIAANLPTDDNLDCTPSGQAVPVLFMNGTRDPVNPYNGGVVTLFGLGNRGTVRSSYESALYFANLAGYPPAAVHNSTVWSDPDDRARRVTLDQWQTGDRAEVALYSLIGGGHLIPQAQFRAPRLLGPTLSGFAGPQVIWDFFARQRPVPAQP</sequence>
<dbReference type="SUPFAM" id="SSF53474">
    <property type="entry name" value="alpha/beta-Hydrolases"/>
    <property type="match status" value="1"/>
</dbReference>
<evidence type="ECO:0000313" key="3">
    <source>
        <dbReference type="EMBL" id="MBB2495732.1"/>
    </source>
</evidence>
<protein>
    <submittedName>
        <fullName evidence="3">Polyhydroxybutyrate depolymerase</fullName>
    </submittedName>
</protein>
<reference evidence="3 4" key="1">
    <citation type="submission" date="2020-08" db="EMBL/GenBank/DDBJ databases">
        <authorList>
            <person name="Kim C.M."/>
        </authorList>
    </citation>
    <scope>NUCLEOTIDE SEQUENCE [LARGE SCALE GENOMIC DNA]</scope>
    <source>
        <strain evidence="3 4">UL070</strain>
    </source>
</reference>
<keyword evidence="1" id="KW-0732">Signal</keyword>
<dbReference type="AlphaFoldDB" id="A0A7W4LM69"/>
<dbReference type="RefSeq" id="WP_183089255.1">
    <property type="nucleotide sequence ID" value="NZ_JACJUD010000003.1"/>
</dbReference>
<keyword evidence="4" id="KW-1185">Reference proteome</keyword>
<dbReference type="PANTHER" id="PTHR43037:SF1">
    <property type="entry name" value="BLL1128 PROTEIN"/>
    <property type="match status" value="1"/>
</dbReference>
<keyword evidence="2" id="KW-0378">Hydrolase</keyword>
<evidence type="ECO:0000313" key="4">
    <source>
        <dbReference type="Proteomes" id="UP000542720"/>
    </source>
</evidence>
<dbReference type="Gene3D" id="3.40.50.1820">
    <property type="entry name" value="alpha/beta hydrolase"/>
    <property type="match status" value="1"/>
</dbReference>
<name>A0A7W4LM69_9GAMM</name>